<reference evidence="1 2" key="1">
    <citation type="journal article" date="2022" name="New Phytol.">
        <title>Ecological generalism drives hyperdiversity of secondary metabolite gene clusters in xylarialean endophytes.</title>
        <authorList>
            <person name="Franco M.E.E."/>
            <person name="Wisecaver J.H."/>
            <person name="Arnold A.E."/>
            <person name="Ju Y.M."/>
            <person name="Slot J.C."/>
            <person name="Ahrendt S."/>
            <person name="Moore L.P."/>
            <person name="Eastman K.E."/>
            <person name="Scott K."/>
            <person name="Konkel Z."/>
            <person name="Mondo S.J."/>
            <person name="Kuo A."/>
            <person name="Hayes R.D."/>
            <person name="Haridas S."/>
            <person name="Andreopoulos B."/>
            <person name="Riley R."/>
            <person name="LaButti K."/>
            <person name="Pangilinan J."/>
            <person name="Lipzen A."/>
            <person name="Amirebrahimi M."/>
            <person name="Yan J."/>
            <person name="Adam C."/>
            <person name="Keymanesh K."/>
            <person name="Ng V."/>
            <person name="Louie K."/>
            <person name="Northen T."/>
            <person name="Drula E."/>
            <person name="Henrissat B."/>
            <person name="Hsieh H.M."/>
            <person name="Youens-Clark K."/>
            <person name="Lutzoni F."/>
            <person name="Miadlikowska J."/>
            <person name="Eastwood D.C."/>
            <person name="Hamelin R.C."/>
            <person name="Grigoriev I.V."/>
            <person name="U'Ren J.M."/>
        </authorList>
    </citation>
    <scope>NUCLEOTIDE SEQUENCE [LARGE SCALE GENOMIC DNA]</scope>
    <source>
        <strain evidence="1 2">ER1909</strain>
    </source>
</reference>
<accession>A0ACC0D2C0</accession>
<gene>
    <name evidence="1" type="ORF">F4821DRAFT_259591</name>
</gene>
<evidence type="ECO:0000313" key="2">
    <source>
        <dbReference type="Proteomes" id="UP001497680"/>
    </source>
</evidence>
<dbReference type="Proteomes" id="UP001497680">
    <property type="component" value="Unassembled WGS sequence"/>
</dbReference>
<evidence type="ECO:0000313" key="1">
    <source>
        <dbReference type="EMBL" id="KAI6086831.1"/>
    </source>
</evidence>
<comment type="caution">
    <text evidence="1">The sequence shown here is derived from an EMBL/GenBank/DDBJ whole genome shotgun (WGS) entry which is preliminary data.</text>
</comment>
<keyword evidence="2" id="KW-1185">Reference proteome</keyword>
<organism evidence="1 2">
    <name type="scientific">Hypoxylon rubiginosum</name>
    <dbReference type="NCBI Taxonomy" id="110542"/>
    <lineage>
        <taxon>Eukaryota</taxon>
        <taxon>Fungi</taxon>
        <taxon>Dikarya</taxon>
        <taxon>Ascomycota</taxon>
        <taxon>Pezizomycotina</taxon>
        <taxon>Sordariomycetes</taxon>
        <taxon>Xylariomycetidae</taxon>
        <taxon>Xylariales</taxon>
        <taxon>Hypoxylaceae</taxon>
        <taxon>Hypoxylon</taxon>
    </lineage>
</organism>
<protein>
    <submittedName>
        <fullName evidence="1">Uncharacterized protein</fullName>
    </submittedName>
</protein>
<sequence length="325" mass="36284">MEFPGFEDDQADGMQVCDACQELKLADEVARLACGHHYCGECLDEIYRNATVDEESFPPRCCGQPVDLEEMGLKTNMKWLHSINRDMRANKDKSPEQLAYNGERISLTLRSTATLYKTGQQLARMSSEYTKILQLPSLPPLTRPGVQQLSSGLYKSPFDPNLGSPAAAQGDTPPTTQSDLPRPPETIRTARATSKTWSTTFEDAWEEWNEAKAYYEDDRTTEDFLIFWAKAEHTLTLAGHRNLLDTPELLPHLLGWLGYALRPAAGHMNGGNGVPHYQSSDSMDTSASDSDRSRDNPFDGTEQDAQAHEIVNKTICMAKAPTFYI</sequence>
<name>A0ACC0D2C0_9PEZI</name>
<proteinExistence type="predicted"/>
<dbReference type="EMBL" id="MU394312">
    <property type="protein sequence ID" value="KAI6086831.1"/>
    <property type="molecule type" value="Genomic_DNA"/>
</dbReference>